<dbReference type="SMART" id="SM00260">
    <property type="entry name" value="CheW"/>
    <property type="match status" value="1"/>
</dbReference>
<proteinExistence type="predicted"/>
<keyword evidence="5 11" id="KW-0597">Phosphoprotein</keyword>
<protein>
    <recommendedName>
        <fullName evidence="3">Chemotaxis protein CheA</fullName>
        <ecNumber evidence="2">2.7.13.3</ecNumber>
    </recommendedName>
</protein>
<evidence type="ECO:0000256" key="9">
    <source>
        <dbReference type="ARBA" id="ARBA00023012"/>
    </source>
</evidence>
<evidence type="ECO:0000256" key="7">
    <source>
        <dbReference type="ARBA" id="ARBA00022741"/>
    </source>
</evidence>
<dbReference type="InterPro" id="IPR036641">
    <property type="entry name" value="HPT_dom_sf"/>
</dbReference>
<dbReference type="InterPro" id="IPR051315">
    <property type="entry name" value="Bact_Chemotaxis_CheA"/>
</dbReference>
<keyword evidence="9" id="KW-0902">Two-component regulatory system</keyword>
<dbReference type="CDD" id="cd00088">
    <property type="entry name" value="HPT"/>
    <property type="match status" value="1"/>
</dbReference>
<dbReference type="Gene3D" id="2.30.30.40">
    <property type="entry name" value="SH3 Domains"/>
    <property type="match status" value="1"/>
</dbReference>
<dbReference type="PROSITE" id="PS50109">
    <property type="entry name" value="HIS_KIN"/>
    <property type="match status" value="1"/>
</dbReference>
<feature type="domain" description="Histidine kinase" evidence="12">
    <location>
        <begin position="324"/>
        <end position="526"/>
    </location>
</feature>
<evidence type="ECO:0000256" key="4">
    <source>
        <dbReference type="ARBA" id="ARBA00022500"/>
    </source>
</evidence>
<dbReference type="Pfam" id="PF07194">
    <property type="entry name" value="P2"/>
    <property type="match status" value="1"/>
</dbReference>
<evidence type="ECO:0000256" key="10">
    <source>
        <dbReference type="ARBA" id="ARBA00035100"/>
    </source>
</evidence>
<feature type="modified residue" description="Phosphohistidine" evidence="11">
    <location>
        <position position="52"/>
    </location>
</feature>
<dbReference type="InterPro" id="IPR035891">
    <property type="entry name" value="CheY-binding_CheA"/>
</dbReference>
<dbReference type="EMBL" id="CP019962">
    <property type="protein sequence ID" value="ARD64935.1"/>
    <property type="molecule type" value="Genomic_DNA"/>
</dbReference>
<dbReference type="Proteomes" id="UP000192391">
    <property type="component" value="Chromosome"/>
</dbReference>
<dbReference type="InterPro" id="IPR036061">
    <property type="entry name" value="CheW-like_dom_sf"/>
</dbReference>
<dbReference type="PANTHER" id="PTHR43395">
    <property type="entry name" value="SENSOR HISTIDINE KINASE CHEA"/>
    <property type="match status" value="1"/>
</dbReference>
<comment type="catalytic activity">
    <reaction evidence="1">
        <text>ATP + protein L-histidine = ADP + protein N-phospho-L-histidine.</text>
        <dbReference type="EC" id="2.7.13.3"/>
    </reaction>
</comment>
<dbReference type="Pfam" id="PF02518">
    <property type="entry name" value="HATPase_c"/>
    <property type="match status" value="1"/>
</dbReference>
<evidence type="ECO:0000259" key="12">
    <source>
        <dbReference type="PROSITE" id="PS50109"/>
    </source>
</evidence>
<sequence>MSFFEADVQAMLEVYLLETSQLMEKLDEILLQSEASRELTAEDINSIFRIMHTTKSSSAIMGLDSLQATAHRLEDLFSELRDDPGQMKKAEEEIFELLFDASDFIKAELKRMTREDYTPENADDFERRIKDCLEQIKTREQTKSSQPEESLSTFLKKPGVIVKVTFEQGCKMENVRAFMLMKQLSAACPGTECFPDSPEKHPESAGFIRESGMLFCVAEETLEKALPIMQRGLFVSQCELLAKNPLQSPEAPQEVSIPEPEALDKKEAVYVAVEKVESEFLNVRTDRLNHVQNLLGELMLFVSSLTSRLETMHCGDDVEKLTLQTSQMLEELEDMVIHMRMVPVERIVPKLRRVLRDVAKSENKAVNLTITGQDVEADNNIIDQLLEASMHIMRNAVDHGIETPEEREKAGKSREGDIRLAVESHGGELIARISDDGRGMDVEKLRQRAREKHLFTKPEEAYTTEEIFELSTLPGLSTNQEANAYSGRGVGMDIVKKITDEAGGHLRIESEKGQGTAVILNLPLTHTIVECLRFSAGTQMFSLPAHQVQRYFEYTEKNPDLHVQNGEEVIIYEGKALPIIDLTRHYGLEKSERPERIIIHVRGPVRETCIRAGLVMQREKIVLKPLPALFGEHFKEQTAMNGCSVMGDGQICMALDIETLIRRVGKAVGRKEGEEYGRPE</sequence>
<dbReference type="SUPFAM" id="SSF47226">
    <property type="entry name" value="Histidine-containing phosphotransfer domain, HPT domain"/>
    <property type="match status" value="1"/>
</dbReference>
<dbReference type="PANTHER" id="PTHR43395:SF10">
    <property type="entry name" value="CHEMOTAXIS PROTEIN CHEA"/>
    <property type="match status" value="1"/>
</dbReference>
<evidence type="ECO:0000256" key="2">
    <source>
        <dbReference type="ARBA" id="ARBA00012438"/>
    </source>
</evidence>
<dbReference type="SMART" id="SM00387">
    <property type="entry name" value="HATPase_c"/>
    <property type="match status" value="1"/>
</dbReference>
<evidence type="ECO:0000259" key="14">
    <source>
        <dbReference type="PROSITE" id="PS50894"/>
    </source>
</evidence>
<evidence type="ECO:0000313" key="15">
    <source>
        <dbReference type="EMBL" id="ARD64935.1"/>
    </source>
</evidence>
<reference evidence="16" key="1">
    <citation type="journal article" date="2017" name="Sci. Rep.">
        <title>Determination of the Genome and Primary Transcriptome of Syngas Fermenting Eubacterium limosum ATCC 8486.</title>
        <authorList>
            <person name="Song Y."/>
            <person name="Shin J."/>
            <person name="Jeong Y."/>
            <person name="Jin S."/>
            <person name="Lee J.K."/>
            <person name="Kim D.R."/>
            <person name="Kim S.C."/>
            <person name="Cho S."/>
            <person name="Cho B.K."/>
        </authorList>
    </citation>
    <scope>NUCLEOTIDE SEQUENCE [LARGE SCALE GENOMIC DNA]</scope>
    <source>
        <strain evidence="16">ATCC 8486</strain>
    </source>
</reference>
<dbReference type="GO" id="GO:0000155">
    <property type="term" value="F:phosphorelay sensor kinase activity"/>
    <property type="evidence" value="ECO:0007669"/>
    <property type="project" value="InterPro"/>
</dbReference>
<dbReference type="InterPro" id="IPR003594">
    <property type="entry name" value="HATPase_dom"/>
</dbReference>
<keyword evidence="4" id="KW-0145">Chemotaxis</keyword>
<dbReference type="EC" id="2.7.13.3" evidence="2"/>
<dbReference type="Gene3D" id="3.30.565.10">
    <property type="entry name" value="Histidine kinase-like ATPase, C-terminal domain"/>
    <property type="match status" value="1"/>
</dbReference>
<name>A0AAC9QSJ9_EUBLI</name>
<keyword evidence="8" id="KW-0418">Kinase</keyword>
<dbReference type="SUPFAM" id="SSF55874">
    <property type="entry name" value="ATPase domain of HSP90 chaperone/DNA topoisomerase II/histidine kinase"/>
    <property type="match status" value="1"/>
</dbReference>
<dbReference type="Pfam" id="PF01627">
    <property type="entry name" value="Hpt"/>
    <property type="match status" value="1"/>
</dbReference>
<dbReference type="RefSeq" id="WP_038351844.1">
    <property type="nucleotide sequence ID" value="NZ_CP019962.1"/>
</dbReference>
<dbReference type="InterPro" id="IPR004358">
    <property type="entry name" value="Sig_transdc_His_kin-like_C"/>
</dbReference>
<dbReference type="InterPro" id="IPR008207">
    <property type="entry name" value="Sig_transdc_His_kin_Hpt_dom"/>
</dbReference>
<dbReference type="InterPro" id="IPR002545">
    <property type="entry name" value="CheW-lke_dom"/>
</dbReference>
<accession>A0AAC9QSJ9</accession>
<evidence type="ECO:0000256" key="6">
    <source>
        <dbReference type="ARBA" id="ARBA00022679"/>
    </source>
</evidence>
<dbReference type="PROSITE" id="PS50894">
    <property type="entry name" value="HPT"/>
    <property type="match status" value="1"/>
</dbReference>
<dbReference type="SMART" id="SM00073">
    <property type="entry name" value="HPT"/>
    <property type="match status" value="1"/>
</dbReference>
<dbReference type="InterPro" id="IPR005467">
    <property type="entry name" value="His_kinase_dom"/>
</dbReference>
<organism evidence="15 16">
    <name type="scientific">Eubacterium limosum</name>
    <dbReference type="NCBI Taxonomy" id="1736"/>
    <lineage>
        <taxon>Bacteria</taxon>
        <taxon>Bacillati</taxon>
        <taxon>Bacillota</taxon>
        <taxon>Clostridia</taxon>
        <taxon>Eubacteriales</taxon>
        <taxon>Eubacteriaceae</taxon>
        <taxon>Eubacterium</taxon>
    </lineage>
</organism>
<dbReference type="Gene3D" id="1.20.120.160">
    <property type="entry name" value="HPT domain"/>
    <property type="match status" value="1"/>
</dbReference>
<evidence type="ECO:0000256" key="11">
    <source>
        <dbReference type="PROSITE-ProRule" id="PRU00110"/>
    </source>
</evidence>
<dbReference type="InterPro" id="IPR010808">
    <property type="entry name" value="CheA_P2-bd"/>
</dbReference>
<dbReference type="AlphaFoldDB" id="A0AAC9QSJ9"/>
<evidence type="ECO:0000256" key="8">
    <source>
        <dbReference type="ARBA" id="ARBA00022777"/>
    </source>
</evidence>
<feature type="domain" description="CheW-like" evidence="13">
    <location>
        <begin position="528"/>
        <end position="666"/>
    </location>
</feature>
<dbReference type="PRINTS" id="PR00344">
    <property type="entry name" value="BCTRLSENSOR"/>
</dbReference>
<comment type="function">
    <text evidence="10">Involved in the transmission of sensory signals from the chemoreceptors to the flagellar motors. CheA is autophosphorylated; it can transfer its phosphate group to either CheB or CheY.</text>
</comment>
<evidence type="ECO:0000256" key="5">
    <source>
        <dbReference type="ARBA" id="ARBA00022553"/>
    </source>
</evidence>
<dbReference type="SUPFAM" id="SSF50341">
    <property type="entry name" value="CheW-like"/>
    <property type="match status" value="1"/>
</dbReference>
<dbReference type="KEGG" id="elim:B2M23_04985"/>
<gene>
    <name evidence="15" type="ORF">B2M23_04985</name>
</gene>
<evidence type="ECO:0000256" key="3">
    <source>
        <dbReference type="ARBA" id="ARBA00021495"/>
    </source>
</evidence>
<dbReference type="PROSITE" id="PS50851">
    <property type="entry name" value="CHEW"/>
    <property type="match status" value="1"/>
</dbReference>
<feature type="domain" description="HPt" evidence="14">
    <location>
        <begin position="4"/>
        <end position="112"/>
    </location>
</feature>
<keyword evidence="7" id="KW-0547">Nucleotide-binding</keyword>
<dbReference type="Pfam" id="PF01584">
    <property type="entry name" value="CheW"/>
    <property type="match status" value="1"/>
</dbReference>
<dbReference type="InterPro" id="IPR036890">
    <property type="entry name" value="HATPase_C_sf"/>
</dbReference>
<dbReference type="SUPFAM" id="SSF55052">
    <property type="entry name" value="CheY-binding domain of CheA"/>
    <property type="match status" value="1"/>
</dbReference>
<dbReference type="GO" id="GO:0006935">
    <property type="term" value="P:chemotaxis"/>
    <property type="evidence" value="ECO:0007669"/>
    <property type="project" value="UniProtKB-KW"/>
</dbReference>
<evidence type="ECO:0000256" key="1">
    <source>
        <dbReference type="ARBA" id="ARBA00000085"/>
    </source>
</evidence>
<evidence type="ECO:0000313" key="16">
    <source>
        <dbReference type="Proteomes" id="UP000192391"/>
    </source>
</evidence>
<keyword evidence="6" id="KW-0808">Transferase</keyword>
<evidence type="ECO:0000259" key="13">
    <source>
        <dbReference type="PROSITE" id="PS50851"/>
    </source>
</evidence>
<dbReference type="FunFam" id="3.30.565.10:FF:000016">
    <property type="entry name" value="Chemotaxis protein CheA, putative"/>
    <property type="match status" value="1"/>
</dbReference>